<keyword evidence="2" id="KW-0805">Transcription regulation</keyword>
<reference evidence="8 9" key="1">
    <citation type="submission" date="2023-04" db="EMBL/GenBank/DDBJ databases">
        <title>Forest soil microbial communities from Buena Vista Peninsula, Colon Province, Panama.</title>
        <authorList>
            <person name="Bouskill N."/>
        </authorList>
    </citation>
    <scope>NUCLEOTIDE SEQUENCE [LARGE SCALE GENOMIC DNA]</scope>
    <source>
        <strain evidence="8 9">CFH S0262</strain>
    </source>
</reference>
<keyword evidence="3 8" id="KW-0238">DNA-binding</keyword>
<evidence type="ECO:0000259" key="7">
    <source>
        <dbReference type="PROSITE" id="PS50931"/>
    </source>
</evidence>
<dbReference type="Proteomes" id="UP001160334">
    <property type="component" value="Unassembled WGS sequence"/>
</dbReference>
<comment type="similarity">
    <text evidence="1">Belongs to the LysR transcriptional regulatory family.</text>
</comment>
<keyword evidence="5" id="KW-0804">Transcription</keyword>
<evidence type="ECO:0000313" key="8">
    <source>
        <dbReference type="EMBL" id="MDH6279716.1"/>
    </source>
</evidence>
<dbReference type="PANTHER" id="PTHR30346:SF30">
    <property type="entry name" value="SMALL NEUTRAL PROTEASE REGULATORY PROTEIN"/>
    <property type="match status" value="1"/>
</dbReference>
<gene>
    <name evidence="8" type="ORF">M2280_000925</name>
</gene>
<evidence type="ECO:0000313" key="9">
    <source>
        <dbReference type="Proteomes" id="UP001160334"/>
    </source>
</evidence>
<evidence type="ECO:0000256" key="5">
    <source>
        <dbReference type="ARBA" id="ARBA00023163"/>
    </source>
</evidence>
<dbReference type="CDD" id="cd08414">
    <property type="entry name" value="PBP2_LTTR_aromatics_like"/>
    <property type="match status" value="1"/>
</dbReference>
<dbReference type="GO" id="GO:0003677">
    <property type="term" value="F:DNA binding"/>
    <property type="evidence" value="ECO:0007669"/>
    <property type="project" value="UniProtKB-KW"/>
</dbReference>
<proteinExistence type="inferred from homology"/>
<dbReference type="PRINTS" id="PR00039">
    <property type="entry name" value="HTHLYSR"/>
</dbReference>
<dbReference type="RefSeq" id="WP_280759099.1">
    <property type="nucleotide sequence ID" value="NZ_JARXVC010000002.1"/>
</dbReference>
<dbReference type="InterPro" id="IPR000847">
    <property type="entry name" value="LysR_HTH_N"/>
</dbReference>
<dbReference type="SUPFAM" id="SSF46785">
    <property type="entry name" value="Winged helix' DNA-binding domain"/>
    <property type="match status" value="1"/>
</dbReference>
<dbReference type="InterPro" id="IPR036388">
    <property type="entry name" value="WH-like_DNA-bd_sf"/>
</dbReference>
<evidence type="ECO:0000256" key="1">
    <source>
        <dbReference type="ARBA" id="ARBA00009437"/>
    </source>
</evidence>
<evidence type="ECO:0000256" key="3">
    <source>
        <dbReference type="ARBA" id="ARBA00023125"/>
    </source>
</evidence>
<dbReference type="Gene3D" id="1.10.10.10">
    <property type="entry name" value="Winged helix-like DNA-binding domain superfamily/Winged helix DNA-binding domain"/>
    <property type="match status" value="1"/>
</dbReference>
<organism evidence="8 9">
    <name type="scientific">Prescottella agglutinans</name>
    <dbReference type="NCBI Taxonomy" id="1644129"/>
    <lineage>
        <taxon>Bacteria</taxon>
        <taxon>Bacillati</taxon>
        <taxon>Actinomycetota</taxon>
        <taxon>Actinomycetes</taxon>
        <taxon>Mycobacteriales</taxon>
        <taxon>Nocardiaceae</taxon>
        <taxon>Prescottella</taxon>
    </lineage>
</organism>
<protein>
    <submittedName>
        <fullName evidence="8">DNA-binding transcriptional LysR family regulator</fullName>
    </submittedName>
</protein>
<dbReference type="Pfam" id="PF03466">
    <property type="entry name" value="LysR_substrate"/>
    <property type="match status" value="1"/>
</dbReference>
<dbReference type="EMBL" id="JARXVC010000002">
    <property type="protein sequence ID" value="MDH6279716.1"/>
    <property type="molecule type" value="Genomic_DNA"/>
</dbReference>
<dbReference type="InterPro" id="IPR036390">
    <property type="entry name" value="WH_DNA-bd_sf"/>
</dbReference>
<dbReference type="PROSITE" id="PS50931">
    <property type="entry name" value="HTH_LYSR"/>
    <property type="match status" value="1"/>
</dbReference>
<keyword evidence="9" id="KW-1185">Reference proteome</keyword>
<evidence type="ECO:0000256" key="2">
    <source>
        <dbReference type="ARBA" id="ARBA00023015"/>
    </source>
</evidence>
<dbReference type="PANTHER" id="PTHR30346">
    <property type="entry name" value="TRANSCRIPTIONAL DUAL REGULATOR HCAR-RELATED"/>
    <property type="match status" value="1"/>
</dbReference>
<dbReference type="SUPFAM" id="SSF53850">
    <property type="entry name" value="Periplasmic binding protein-like II"/>
    <property type="match status" value="1"/>
</dbReference>
<accession>A0ABT6M5W7</accession>
<name>A0ABT6M5W7_9NOCA</name>
<feature type="region of interest" description="Disordered" evidence="6">
    <location>
        <begin position="291"/>
        <end position="317"/>
    </location>
</feature>
<evidence type="ECO:0000256" key="4">
    <source>
        <dbReference type="ARBA" id="ARBA00023159"/>
    </source>
</evidence>
<comment type="caution">
    <text evidence="8">The sequence shown here is derived from an EMBL/GenBank/DDBJ whole genome shotgun (WGS) entry which is preliminary data.</text>
</comment>
<evidence type="ECO:0000256" key="6">
    <source>
        <dbReference type="SAM" id="MobiDB-lite"/>
    </source>
</evidence>
<keyword evidence="4" id="KW-0010">Activator</keyword>
<sequence>MDQRVELRHLRYFLVLAEELHFGQAAFRLGIAQPALSQQVKQLEKYIGVPLFDRTSRSVRLTDAGAALEPRARDLLARLSSDLEEARRVGRGEAGRLEVAFINSATTIVSDRLRAFSRSFPDVQVKLRNGFTVNVLDALERGTADVGIVRDPESRTGIDLRLLEVERFVAVLPSTHASATAATVRVDEFATEPLILYPRTAGTRAFEVNTQPFRDAGVDVVVAQECSDWPTIIALVAAGLGVTLAPYSVTGQLPPGAVRCELDGGGQHVSQIFLASRTGDTRPLVRSFITATGRDEDRGSGQNAAPADRSPEYASRR</sequence>
<dbReference type="InterPro" id="IPR005119">
    <property type="entry name" value="LysR_subst-bd"/>
</dbReference>
<dbReference type="Gene3D" id="3.40.190.10">
    <property type="entry name" value="Periplasmic binding protein-like II"/>
    <property type="match status" value="2"/>
</dbReference>
<dbReference type="Pfam" id="PF00126">
    <property type="entry name" value="HTH_1"/>
    <property type="match status" value="1"/>
</dbReference>
<feature type="domain" description="HTH lysR-type" evidence="7">
    <location>
        <begin position="5"/>
        <end position="62"/>
    </location>
</feature>